<dbReference type="GO" id="GO:0005634">
    <property type="term" value="C:nucleus"/>
    <property type="evidence" value="ECO:0007669"/>
    <property type="project" value="TreeGrafter"/>
</dbReference>
<evidence type="ECO:0000259" key="2">
    <source>
        <dbReference type="PROSITE" id="PS50033"/>
    </source>
</evidence>
<dbReference type="InterPro" id="IPR029071">
    <property type="entry name" value="Ubiquitin-like_domsf"/>
</dbReference>
<dbReference type="InterPro" id="IPR021569">
    <property type="entry name" value="TUG-UBL1"/>
</dbReference>
<dbReference type="GO" id="GO:0005737">
    <property type="term" value="C:cytoplasm"/>
    <property type="evidence" value="ECO:0007669"/>
    <property type="project" value="TreeGrafter"/>
</dbReference>
<comment type="caution">
    <text evidence="3">The sequence shown here is derived from an EMBL/GenBank/DDBJ whole genome shotgun (WGS) entry which is preliminary data.</text>
</comment>
<name>A0AAD5XJ23_9FUNG</name>
<feature type="region of interest" description="Disordered" evidence="1">
    <location>
        <begin position="90"/>
        <end position="111"/>
    </location>
</feature>
<accession>A0AAD5XJ23</accession>
<dbReference type="Gene3D" id="3.10.20.90">
    <property type="entry name" value="Phosphatidylinositol 3-kinase Catalytic Subunit, Chain A, domain 1"/>
    <property type="match status" value="2"/>
</dbReference>
<dbReference type="PANTHER" id="PTHR46467">
    <property type="entry name" value="TETHER CONTAINING UBX DOMAIN FOR GLUT4"/>
    <property type="match status" value="1"/>
</dbReference>
<feature type="compositionally biased region" description="Low complexity" evidence="1">
    <location>
        <begin position="90"/>
        <end position="104"/>
    </location>
</feature>
<dbReference type="Pfam" id="PF00789">
    <property type="entry name" value="UBX"/>
    <property type="match status" value="1"/>
</dbReference>
<feature type="domain" description="UBX" evidence="2">
    <location>
        <begin position="393"/>
        <end position="474"/>
    </location>
</feature>
<keyword evidence="4" id="KW-1185">Reference proteome</keyword>
<dbReference type="Pfam" id="PF11470">
    <property type="entry name" value="TUG-UBL1"/>
    <property type="match status" value="1"/>
</dbReference>
<dbReference type="InterPro" id="IPR001012">
    <property type="entry name" value="UBX_dom"/>
</dbReference>
<dbReference type="GO" id="GO:0012506">
    <property type="term" value="C:vesicle membrane"/>
    <property type="evidence" value="ECO:0007669"/>
    <property type="project" value="TreeGrafter"/>
</dbReference>
<dbReference type="SUPFAM" id="SSF54236">
    <property type="entry name" value="Ubiquitin-like"/>
    <property type="match status" value="2"/>
</dbReference>
<evidence type="ECO:0000313" key="4">
    <source>
        <dbReference type="Proteomes" id="UP001211907"/>
    </source>
</evidence>
<organism evidence="3 4">
    <name type="scientific">Physocladia obscura</name>
    <dbReference type="NCBI Taxonomy" id="109957"/>
    <lineage>
        <taxon>Eukaryota</taxon>
        <taxon>Fungi</taxon>
        <taxon>Fungi incertae sedis</taxon>
        <taxon>Chytridiomycota</taxon>
        <taxon>Chytridiomycota incertae sedis</taxon>
        <taxon>Chytridiomycetes</taxon>
        <taxon>Chytridiales</taxon>
        <taxon>Chytriomycetaceae</taxon>
        <taxon>Physocladia</taxon>
    </lineage>
</organism>
<dbReference type="PANTHER" id="PTHR46467:SF1">
    <property type="entry name" value="TETHER CONTAINING UBX DOMAIN FOR GLUT4"/>
    <property type="match status" value="1"/>
</dbReference>
<dbReference type="SMART" id="SM00166">
    <property type="entry name" value="UBX"/>
    <property type="match status" value="1"/>
</dbReference>
<evidence type="ECO:0000313" key="3">
    <source>
        <dbReference type="EMBL" id="KAJ3126990.1"/>
    </source>
</evidence>
<gene>
    <name evidence="3" type="ORF">HK100_009985</name>
</gene>
<evidence type="ECO:0000256" key="1">
    <source>
        <dbReference type="SAM" id="MobiDB-lite"/>
    </source>
</evidence>
<proteinExistence type="predicted"/>
<dbReference type="Proteomes" id="UP001211907">
    <property type="component" value="Unassembled WGS sequence"/>
</dbReference>
<dbReference type="GO" id="GO:0006886">
    <property type="term" value="P:intracellular protein transport"/>
    <property type="evidence" value="ECO:0007669"/>
    <property type="project" value="TreeGrafter"/>
</dbReference>
<dbReference type="PROSITE" id="PS50033">
    <property type="entry name" value="UBX"/>
    <property type="match status" value="1"/>
</dbReference>
<dbReference type="AlphaFoldDB" id="A0AAD5XJ23"/>
<protein>
    <recommendedName>
        <fullName evidence="2">UBX domain-containing protein</fullName>
    </recommendedName>
</protein>
<sequence>MEGIRKQIKIRMASQVTVEIEGVFPTKRVIIKTTPAMSLNDVLRAAIDKAGARPGANYMLKYGKNTLDLSLSVRFANLPAGAKLLLSPAPTTAKNSTASSNTAADQTNPSAVQSNDAIQSLSLNLLHVATIALQIQDGPRVILKSNINNSLWDILKTAELQDSSLNLTHRETEQPITPASSKLPAALKAMSEASKKIAASQLPRVYAFPLLILGSKEYSTFNSLKNTSLAACGLRGGTNALIRLLWKIDVAVQLKDVLADVDEPWEQPKTSTVLSDTPPSIAPDSATVAAIQKSIPSFITTPTTNKPIIHEKDVAVELNKGDFERNIKVFAPPPTNFEGPTALKIQLPDSFFELNPTELKLAYISTKDKAKTLTDAPLMTKAMRDREDELRARKWPKTMIRVRFPDRVTFQAAFLSSEPLSTLYNVVEESLRKNGNGDARVFVLYVTPPLQDLSAKRSLSFWKAGLAPASMVYFKWVNSEASGSYLNDYYLSKIEEFPVPPVGEVLPEISSTVENMEIDNITIPVDSTARLESEIGGHREFKQSDYVAPKKVPKWFKIGKK</sequence>
<reference evidence="3" key="1">
    <citation type="submission" date="2020-05" db="EMBL/GenBank/DDBJ databases">
        <title>Phylogenomic resolution of chytrid fungi.</title>
        <authorList>
            <person name="Stajich J.E."/>
            <person name="Amses K."/>
            <person name="Simmons R."/>
            <person name="Seto K."/>
            <person name="Myers J."/>
            <person name="Bonds A."/>
            <person name="Quandt C.A."/>
            <person name="Barry K."/>
            <person name="Liu P."/>
            <person name="Grigoriev I."/>
            <person name="Longcore J.E."/>
            <person name="James T.Y."/>
        </authorList>
    </citation>
    <scope>NUCLEOTIDE SEQUENCE</scope>
    <source>
        <strain evidence="3">JEL0513</strain>
    </source>
</reference>
<dbReference type="EMBL" id="JADGJH010000532">
    <property type="protein sequence ID" value="KAJ3126990.1"/>
    <property type="molecule type" value="Genomic_DNA"/>
</dbReference>